<comment type="caution">
    <text evidence="2">The sequence shown here is derived from an EMBL/GenBank/DDBJ whole genome shotgun (WGS) entry which is preliminary data.</text>
</comment>
<gene>
    <name evidence="3" type="ORF">JXQ802_LOCUS45685</name>
    <name evidence="2" type="ORF">PYM288_LOCUS30054</name>
</gene>
<dbReference type="GO" id="GO:0043022">
    <property type="term" value="F:ribosome binding"/>
    <property type="evidence" value="ECO:0007669"/>
    <property type="project" value="TreeGrafter"/>
</dbReference>
<dbReference type="GO" id="GO:0003730">
    <property type="term" value="F:mRNA 3'-UTR binding"/>
    <property type="evidence" value="ECO:0007669"/>
    <property type="project" value="InterPro"/>
</dbReference>
<dbReference type="InterPro" id="IPR034819">
    <property type="entry name" value="CPEB"/>
</dbReference>
<accession>A0A815DPG5</accession>
<evidence type="ECO:0000313" key="5">
    <source>
        <dbReference type="Proteomes" id="UP000663870"/>
    </source>
</evidence>
<dbReference type="PANTHER" id="PTHR12566:SF9">
    <property type="entry name" value="CYTOPLASMIC POLYADENYLATION ELEMENT-BINDING PROTEIN 1"/>
    <property type="match status" value="1"/>
</dbReference>
<feature type="domain" description="RRM" evidence="1">
    <location>
        <begin position="155"/>
        <end position="247"/>
    </location>
</feature>
<organism evidence="2 4">
    <name type="scientific">Rotaria sordida</name>
    <dbReference type="NCBI Taxonomy" id="392033"/>
    <lineage>
        <taxon>Eukaryota</taxon>
        <taxon>Metazoa</taxon>
        <taxon>Spiralia</taxon>
        <taxon>Gnathifera</taxon>
        <taxon>Rotifera</taxon>
        <taxon>Eurotatoria</taxon>
        <taxon>Bdelloidea</taxon>
        <taxon>Philodinida</taxon>
        <taxon>Philodinidae</taxon>
        <taxon>Rotaria</taxon>
    </lineage>
</organism>
<dbReference type="InterPro" id="IPR035979">
    <property type="entry name" value="RBD_domain_sf"/>
</dbReference>
<dbReference type="Proteomes" id="UP000663870">
    <property type="component" value="Unassembled WGS sequence"/>
</dbReference>
<dbReference type="PANTHER" id="PTHR12566">
    <property type="entry name" value="CYTOPLASMIC POLYADENYLATION ELEMENT BINDING PROTEIN CPEB"/>
    <property type="match status" value="1"/>
</dbReference>
<dbReference type="InterPro" id="IPR000504">
    <property type="entry name" value="RRM_dom"/>
</dbReference>
<dbReference type="GO" id="GO:0000900">
    <property type="term" value="F:mRNA regulatory element binding translation repressor activity"/>
    <property type="evidence" value="ECO:0007669"/>
    <property type="project" value="TreeGrafter"/>
</dbReference>
<dbReference type="GO" id="GO:0045202">
    <property type="term" value="C:synapse"/>
    <property type="evidence" value="ECO:0007669"/>
    <property type="project" value="TreeGrafter"/>
</dbReference>
<dbReference type="Gene3D" id="3.30.70.330">
    <property type="match status" value="2"/>
</dbReference>
<evidence type="ECO:0000313" key="3">
    <source>
        <dbReference type="EMBL" id="CAF1575964.1"/>
    </source>
</evidence>
<keyword evidence="5" id="KW-1185">Reference proteome</keyword>
<evidence type="ECO:0000313" key="4">
    <source>
        <dbReference type="Proteomes" id="UP000663854"/>
    </source>
</evidence>
<protein>
    <recommendedName>
        <fullName evidence="1">RRM domain-containing protein</fullName>
    </recommendedName>
</protein>
<evidence type="ECO:0000259" key="1">
    <source>
        <dbReference type="Pfam" id="PF16367"/>
    </source>
</evidence>
<reference evidence="2" key="1">
    <citation type="submission" date="2021-02" db="EMBL/GenBank/DDBJ databases">
        <authorList>
            <person name="Nowell W R."/>
        </authorList>
    </citation>
    <scope>NUCLEOTIDE SEQUENCE</scope>
</reference>
<dbReference type="EMBL" id="CAJNOL010003854">
    <property type="protein sequence ID" value="CAF1575964.1"/>
    <property type="molecule type" value="Genomic_DNA"/>
</dbReference>
<dbReference type="InterPro" id="IPR012677">
    <property type="entry name" value="Nucleotide-bd_a/b_plait_sf"/>
</dbReference>
<dbReference type="GO" id="GO:2000766">
    <property type="term" value="P:negative regulation of cytoplasmic translation"/>
    <property type="evidence" value="ECO:0007669"/>
    <property type="project" value="TreeGrafter"/>
</dbReference>
<evidence type="ECO:0000313" key="2">
    <source>
        <dbReference type="EMBL" id="CAF1303828.1"/>
    </source>
</evidence>
<proteinExistence type="predicted"/>
<dbReference type="Pfam" id="PF16367">
    <property type="entry name" value="RRM_7"/>
    <property type="match status" value="1"/>
</dbReference>
<dbReference type="SUPFAM" id="SSF54928">
    <property type="entry name" value="RNA-binding domain, RBD"/>
    <property type="match status" value="1"/>
</dbReference>
<dbReference type="GO" id="GO:0005737">
    <property type="term" value="C:cytoplasm"/>
    <property type="evidence" value="ECO:0007669"/>
    <property type="project" value="TreeGrafter"/>
</dbReference>
<dbReference type="EMBL" id="CAJNOH010002629">
    <property type="protein sequence ID" value="CAF1303828.1"/>
    <property type="molecule type" value="Genomic_DNA"/>
</dbReference>
<dbReference type="GO" id="GO:0005634">
    <property type="term" value="C:nucleus"/>
    <property type="evidence" value="ECO:0007669"/>
    <property type="project" value="TreeGrafter"/>
</dbReference>
<name>A0A815DPG5_9BILA</name>
<sequence length="324" mass="37681">MDDRKVFKQDKEDGRIDYYTSISPEYRFEKPAIEKLIQEYLEIDIILFFIETENDNKAMTCTSSQQIQTPTRTIQHYQSAPSFYYAPITSGSDSNDFQHHASTPLLCQVSISSYQNIPIVDRFVRHFGKVQPDLLWTSPLPVRPRIFSMRPPSLSCKIFLGGIPHDLNPRDLQECLESFELVRLEWPDMGNMSMHRYSSNITIGFAYTVYETEESIHEILHICSTKTDRSLDDGRCEYYLDVYNQRTISRRKNLNDSVEDSQWLPEGNSYGSWKQRLDSNECLNRTVFVGALHGMMTAYAVARICHELFEDIEYAALDTDRKIT</sequence>
<dbReference type="AlphaFoldDB" id="A0A815DPG5"/>
<dbReference type="Proteomes" id="UP000663854">
    <property type="component" value="Unassembled WGS sequence"/>
</dbReference>
<dbReference type="GO" id="GO:0008135">
    <property type="term" value="F:translation factor activity, RNA binding"/>
    <property type="evidence" value="ECO:0007669"/>
    <property type="project" value="TreeGrafter"/>
</dbReference>
<dbReference type="GO" id="GO:0043005">
    <property type="term" value="C:neuron projection"/>
    <property type="evidence" value="ECO:0007669"/>
    <property type="project" value="TreeGrafter"/>
</dbReference>